<accession>A0AAD4JSQ8</accession>
<protein>
    <recommendedName>
        <fullName evidence="4">Salivary secreted peptide</fullName>
    </recommendedName>
</protein>
<feature type="chain" id="PRO_5041994318" description="Salivary secreted peptide" evidence="1">
    <location>
        <begin position="21"/>
        <end position="122"/>
    </location>
</feature>
<keyword evidence="1" id="KW-0732">Signal</keyword>
<gene>
    <name evidence="2" type="ORF">KR093_002158</name>
</gene>
<dbReference type="Pfam" id="PF15868">
    <property type="entry name" value="MBF2"/>
    <property type="match status" value="1"/>
</dbReference>
<proteinExistence type="predicted"/>
<evidence type="ECO:0000313" key="2">
    <source>
        <dbReference type="EMBL" id="KAH8354938.1"/>
    </source>
</evidence>
<keyword evidence="3" id="KW-1185">Reference proteome</keyword>
<dbReference type="InterPro" id="IPR031734">
    <property type="entry name" value="MBF2"/>
</dbReference>
<comment type="caution">
    <text evidence="2">The sequence shown here is derived from an EMBL/GenBank/DDBJ whole genome shotgun (WGS) entry which is preliminary data.</text>
</comment>
<dbReference type="EMBL" id="JAJJHW010003889">
    <property type="protein sequence ID" value="KAH8354938.1"/>
    <property type="molecule type" value="Genomic_DNA"/>
</dbReference>
<organism evidence="2 3">
    <name type="scientific">Drosophila rubida</name>
    <dbReference type="NCBI Taxonomy" id="30044"/>
    <lineage>
        <taxon>Eukaryota</taxon>
        <taxon>Metazoa</taxon>
        <taxon>Ecdysozoa</taxon>
        <taxon>Arthropoda</taxon>
        <taxon>Hexapoda</taxon>
        <taxon>Insecta</taxon>
        <taxon>Pterygota</taxon>
        <taxon>Neoptera</taxon>
        <taxon>Endopterygota</taxon>
        <taxon>Diptera</taxon>
        <taxon>Brachycera</taxon>
        <taxon>Muscomorpha</taxon>
        <taxon>Ephydroidea</taxon>
        <taxon>Drosophilidae</taxon>
        <taxon>Drosophila</taxon>
    </lineage>
</organism>
<name>A0AAD4JSQ8_9MUSC</name>
<reference evidence="2" key="1">
    <citation type="journal article" date="2021" name="Mol. Ecol. Resour.">
        <title>Phylogenomic analyses of the genus Drosophila reveals genomic signals of climate adaptation.</title>
        <authorList>
            <person name="Li F."/>
            <person name="Rane R.V."/>
            <person name="Luria V."/>
            <person name="Xiong Z."/>
            <person name="Chen J."/>
            <person name="Li Z."/>
            <person name="Catullo R.A."/>
            <person name="Griffin P.C."/>
            <person name="Schiffer M."/>
            <person name="Pearce S."/>
            <person name="Lee S.F."/>
            <person name="McElroy K."/>
            <person name="Stocker A."/>
            <person name="Shirriffs J."/>
            <person name="Cockerell F."/>
            <person name="Coppin C."/>
            <person name="Sgro C.M."/>
            <person name="Karger A."/>
            <person name="Cain J.W."/>
            <person name="Weber J.A."/>
            <person name="Santpere G."/>
            <person name="Kirschner M.W."/>
            <person name="Hoffmann A.A."/>
            <person name="Oakeshott J.G."/>
            <person name="Zhang G."/>
        </authorList>
    </citation>
    <scope>NUCLEOTIDE SEQUENCE</scope>
    <source>
        <strain evidence="2">BGI-SZ-2011g</strain>
    </source>
</reference>
<evidence type="ECO:0000313" key="3">
    <source>
        <dbReference type="Proteomes" id="UP001200034"/>
    </source>
</evidence>
<feature type="signal peptide" evidence="1">
    <location>
        <begin position="1"/>
        <end position="20"/>
    </location>
</feature>
<dbReference type="PANTHER" id="PTHR37685">
    <property type="entry name" value="GEO11136P1-RELATED"/>
    <property type="match status" value="1"/>
</dbReference>
<dbReference type="Proteomes" id="UP001200034">
    <property type="component" value="Unassembled WGS sequence"/>
</dbReference>
<evidence type="ECO:0008006" key="4">
    <source>
        <dbReference type="Google" id="ProtNLM"/>
    </source>
</evidence>
<evidence type="ECO:0000256" key="1">
    <source>
        <dbReference type="SAM" id="SignalP"/>
    </source>
</evidence>
<sequence>MNRSLLLILFLGTLVCTASALGVGDGEGNDYTWGAKLTTSTLIAQETISKRKMLLQTTSRTYTLTQAGTAKNIDYIRITDLKRMRGATAEITSGGVGSTTVTVKFTSARGAGIKSQIEIWGT</sequence>
<dbReference type="PANTHER" id="PTHR37685:SF1">
    <property type="entry name" value="GEO11136P1-RELATED"/>
    <property type="match status" value="1"/>
</dbReference>
<dbReference type="AlphaFoldDB" id="A0AAD4JSQ8"/>